<proteinExistence type="predicted"/>
<evidence type="ECO:0008006" key="3">
    <source>
        <dbReference type="Google" id="ProtNLM"/>
    </source>
</evidence>
<evidence type="ECO:0000313" key="2">
    <source>
        <dbReference type="Proteomes" id="UP000681343"/>
    </source>
</evidence>
<dbReference type="KEGG" id="vfa:MM35RIKEN_08190"/>
<protein>
    <recommendedName>
        <fullName evidence="3">Helix-turn-helix domain-containing protein</fullName>
    </recommendedName>
</protein>
<accession>A0A810PWZ2</accession>
<name>A0A810PWZ2_9FIRM</name>
<dbReference type="Proteomes" id="UP000681343">
    <property type="component" value="Chromosome"/>
</dbReference>
<gene>
    <name evidence="1" type="ORF">MM35RIKEN_08190</name>
</gene>
<keyword evidence="2" id="KW-1185">Reference proteome</keyword>
<dbReference type="RefSeq" id="WP_212819541.1">
    <property type="nucleotide sequence ID" value="NZ_AP023415.1"/>
</dbReference>
<dbReference type="AlphaFoldDB" id="A0A810PWZ2"/>
<dbReference type="EMBL" id="AP023415">
    <property type="protein sequence ID" value="BCK78627.1"/>
    <property type="molecule type" value="Genomic_DNA"/>
</dbReference>
<organism evidence="1 2">
    <name type="scientific">Vescimonas fastidiosa</name>
    <dbReference type="NCBI Taxonomy" id="2714353"/>
    <lineage>
        <taxon>Bacteria</taxon>
        <taxon>Bacillati</taxon>
        <taxon>Bacillota</taxon>
        <taxon>Clostridia</taxon>
        <taxon>Eubacteriales</taxon>
        <taxon>Oscillospiraceae</taxon>
        <taxon>Vescimonas</taxon>
    </lineage>
</organism>
<evidence type="ECO:0000313" key="1">
    <source>
        <dbReference type="EMBL" id="BCK78627.1"/>
    </source>
</evidence>
<sequence>MDYISVKEAAEQWQVSQRWVQKLCKENRIDGVLRFGHSYMIPKDLKRPVDLRYSINKPAKKE</sequence>
<reference evidence="1" key="1">
    <citation type="submission" date="2020-09" db="EMBL/GenBank/DDBJ databases">
        <title>New species isolated from human feces.</title>
        <authorList>
            <person name="Kitahara M."/>
            <person name="Shigeno Y."/>
            <person name="Shime M."/>
            <person name="Matsumoto Y."/>
            <person name="Nakamura S."/>
            <person name="Motooka D."/>
            <person name="Fukuoka S."/>
            <person name="Nishikawa H."/>
            <person name="Benno Y."/>
        </authorList>
    </citation>
    <scope>NUCLEOTIDE SEQUENCE</scope>
    <source>
        <strain evidence="1">MM35</strain>
    </source>
</reference>